<dbReference type="STRING" id="1406858.GCA_000710895_03956"/>
<dbReference type="PANTHER" id="PTHR42998">
    <property type="entry name" value="TYPE I RESTRICTION ENZYME HINDVIIP M PROTEIN-RELATED"/>
    <property type="match status" value="1"/>
</dbReference>
<dbReference type="GO" id="GO:0009307">
    <property type="term" value="P:DNA restriction-modification system"/>
    <property type="evidence" value="ECO:0007669"/>
    <property type="project" value="UniProtKB-KW"/>
</dbReference>
<dbReference type="InterPro" id="IPR029063">
    <property type="entry name" value="SAM-dependent_MTases_sf"/>
</dbReference>
<dbReference type="InterPro" id="IPR044946">
    <property type="entry name" value="Restrct_endonuc_typeI_TRD_sf"/>
</dbReference>
<dbReference type="RefSeq" id="WP_039814151.1">
    <property type="nucleotide sequence ID" value="NZ_UGRY01000003.1"/>
</dbReference>
<dbReference type="GO" id="GO:0032259">
    <property type="term" value="P:methylation"/>
    <property type="evidence" value="ECO:0007669"/>
    <property type="project" value="UniProtKB-KW"/>
</dbReference>
<evidence type="ECO:0000313" key="4">
    <source>
        <dbReference type="EMBL" id="SUD47426.1"/>
    </source>
</evidence>
<dbReference type="InterPro" id="IPR003356">
    <property type="entry name" value="DNA_methylase_A-5"/>
</dbReference>
<keyword evidence="4" id="KW-0489">Methyltransferase</keyword>
<dbReference type="Gene3D" id="3.40.50.150">
    <property type="entry name" value="Vaccinia Virus protein VP39"/>
    <property type="match status" value="1"/>
</dbReference>
<accession>A0A379JGD5</accession>
<organism evidence="4 5">
    <name type="scientific">Nocardia otitidiscaviarum</name>
    <dbReference type="NCBI Taxonomy" id="1823"/>
    <lineage>
        <taxon>Bacteria</taxon>
        <taxon>Bacillati</taxon>
        <taxon>Actinomycetota</taxon>
        <taxon>Actinomycetes</taxon>
        <taxon>Mycobacteriales</taxon>
        <taxon>Nocardiaceae</taxon>
        <taxon>Nocardia</taxon>
    </lineage>
</organism>
<gene>
    <name evidence="4" type="ORF">NCTC1934_04737</name>
</gene>
<feature type="domain" description="DNA methylase adenine-specific" evidence="3">
    <location>
        <begin position="218"/>
        <end position="514"/>
    </location>
</feature>
<dbReference type="Proteomes" id="UP000255467">
    <property type="component" value="Unassembled WGS sequence"/>
</dbReference>
<evidence type="ECO:0000259" key="3">
    <source>
        <dbReference type="Pfam" id="PF02384"/>
    </source>
</evidence>
<protein>
    <submittedName>
        <fullName evidence="4">Type I restriction-modification system methyltransferase subunit</fullName>
    </submittedName>
</protein>
<evidence type="ECO:0000256" key="2">
    <source>
        <dbReference type="ARBA" id="ARBA00023125"/>
    </source>
</evidence>
<dbReference type="AlphaFoldDB" id="A0A379JGD5"/>
<dbReference type="SUPFAM" id="SSF116734">
    <property type="entry name" value="DNA methylase specificity domain"/>
    <property type="match status" value="1"/>
</dbReference>
<proteinExistence type="predicted"/>
<dbReference type="GO" id="GO:0003677">
    <property type="term" value="F:DNA binding"/>
    <property type="evidence" value="ECO:0007669"/>
    <property type="project" value="UniProtKB-KW"/>
</dbReference>
<keyword evidence="4" id="KW-0808">Transferase</keyword>
<dbReference type="PANTHER" id="PTHR42998:SF1">
    <property type="entry name" value="TYPE I RESTRICTION ENZYME HINDI METHYLASE SUBUNIT"/>
    <property type="match status" value="1"/>
</dbReference>
<dbReference type="SUPFAM" id="SSF53335">
    <property type="entry name" value="S-adenosyl-L-methionine-dependent methyltransferases"/>
    <property type="match status" value="1"/>
</dbReference>
<dbReference type="Gene3D" id="3.90.220.20">
    <property type="entry name" value="DNA methylase specificity domains"/>
    <property type="match status" value="1"/>
</dbReference>
<dbReference type="GO" id="GO:0008170">
    <property type="term" value="F:N-methyltransferase activity"/>
    <property type="evidence" value="ECO:0007669"/>
    <property type="project" value="InterPro"/>
</dbReference>
<keyword evidence="5" id="KW-1185">Reference proteome</keyword>
<dbReference type="InterPro" id="IPR052916">
    <property type="entry name" value="Type-I_RE_MTase_Subunit"/>
</dbReference>
<reference evidence="4 5" key="1">
    <citation type="submission" date="2018-06" db="EMBL/GenBank/DDBJ databases">
        <authorList>
            <consortium name="Pathogen Informatics"/>
            <person name="Doyle S."/>
        </authorList>
    </citation>
    <scope>NUCLEOTIDE SEQUENCE [LARGE SCALE GENOMIC DNA]</scope>
    <source>
        <strain evidence="4 5">NCTC1934</strain>
    </source>
</reference>
<keyword evidence="1" id="KW-0680">Restriction system</keyword>
<sequence>MPGSAHQADLLTLVQVAALSDVERSTPSNWRRRHEDAPKPVAREGARNRYRLSDWQAWLDTREIPADQLAPDEPAGTTYGDRFRYNLTAAQDVSQPRDTTLAPAEIRARIARLEQHRLRLRGYGVPDHQFYEAAMLIAYTWACAPDQWDRIHVANHVRRIEPHRYVDIMARHIDHALRRHNLPTGAKAALAAIGKGRFDELTTLVGLCSELGVRGFDLLFERMAQVAVGNSSDYITPTALANLMATLATQDRAPGTVLDPYLRGGELLHAVTTRAAEGSQPIARGVGVSTGMVRVAGMRLAVHGRAAHLRTGDTVPWTHPTADHADTIVTNPNFGQRSPRNPAWDTTMWPFGEPPAHNDNFAWLQYAVTRLGPNGRAVVLLPELTVASNDAHERQIRANLVDRGAVAALISLPADIFPVASVPVIMWILEPPRPKGNRRVLLIDARTMRRRDPGAPHGTLIDIDHIAQAFAARDALHTGELRSLPHGGNAVAVDAERIRDADFRLHPGDFVRQALERRHSQEGEVVDPALGTFDRTRRALDRLLAAADAGAAVISTREWVARTLSAASAHRAEARLTDVCEITAGPSHSRLQEIEFLDQHGVEMVMPKNLRGQRIILDDAPRLSDRDADTLSRFRLLPDDILIVRTGAITEPAIVRPNQEGRVFNTNLLRIRIRNQDELDPWYLLAVLSAPNTMSRLREVAHRKRIPSLSAPELGSVALPMPPIIEQRTLGTVARALNVQLAALRAAADAAEEFRDVAVDRLVTGTLEIR</sequence>
<evidence type="ECO:0000256" key="1">
    <source>
        <dbReference type="ARBA" id="ARBA00022747"/>
    </source>
</evidence>
<keyword evidence="2" id="KW-0238">DNA-binding</keyword>
<name>A0A379JGD5_9NOCA</name>
<dbReference type="Pfam" id="PF02384">
    <property type="entry name" value="N6_Mtase"/>
    <property type="match status" value="1"/>
</dbReference>
<dbReference type="PRINTS" id="PR00507">
    <property type="entry name" value="N12N6MTFRASE"/>
</dbReference>
<dbReference type="EMBL" id="UGRY01000003">
    <property type="protein sequence ID" value="SUD47426.1"/>
    <property type="molecule type" value="Genomic_DNA"/>
</dbReference>
<evidence type="ECO:0000313" key="5">
    <source>
        <dbReference type="Proteomes" id="UP000255467"/>
    </source>
</evidence>